<reference evidence="2" key="1">
    <citation type="submission" date="2020-05" db="EMBL/GenBank/DDBJ databases">
        <authorList>
            <person name="Chiriac C."/>
            <person name="Salcher M."/>
            <person name="Ghai R."/>
            <person name="Kavagutti S V."/>
        </authorList>
    </citation>
    <scope>NUCLEOTIDE SEQUENCE</scope>
</reference>
<keyword evidence="1" id="KW-1133">Transmembrane helix</keyword>
<keyword evidence="1" id="KW-0812">Transmembrane</keyword>
<feature type="transmembrane region" description="Helical" evidence="1">
    <location>
        <begin position="34"/>
        <end position="51"/>
    </location>
</feature>
<evidence type="ECO:0000256" key="1">
    <source>
        <dbReference type="SAM" id="Phobius"/>
    </source>
</evidence>
<dbReference type="EMBL" id="LR798243">
    <property type="protein sequence ID" value="CAB5214822.1"/>
    <property type="molecule type" value="Genomic_DNA"/>
</dbReference>
<gene>
    <name evidence="2" type="ORF">UFOVP190_277</name>
</gene>
<accession>A0A6J7WHT6</accession>
<protein>
    <submittedName>
        <fullName evidence="2">Uncharacterized protein</fullName>
    </submittedName>
</protein>
<sequence length="52" mass="6251">MGHEMSKWQEWYSSLTPNTKEYLKQQAIWHDRDLFKFSFITFLLGLVIGLCL</sequence>
<organism evidence="2">
    <name type="scientific">uncultured Caudovirales phage</name>
    <dbReference type="NCBI Taxonomy" id="2100421"/>
    <lineage>
        <taxon>Viruses</taxon>
        <taxon>Duplodnaviria</taxon>
        <taxon>Heunggongvirae</taxon>
        <taxon>Uroviricota</taxon>
        <taxon>Caudoviricetes</taxon>
        <taxon>Peduoviridae</taxon>
        <taxon>Maltschvirus</taxon>
        <taxon>Maltschvirus maltsch</taxon>
    </lineage>
</organism>
<proteinExistence type="predicted"/>
<keyword evidence="1" id="KW-0472">Membrane</keyword>
<name>A0A6J7WHT6_9CAUD</name>
<evidence type="ECO:0000313" key="2">
    <source>
        <dbReference type="EMBL" id="CAB5214822.1"/>
    </source>
</evidence>